<evidence type="ECO:0000313" key="2">
    <source>
        <dbReference type="Proteomes" id="UP001500320"/>
    </source>
</evidence>
<comment type="caution">
    <text evidence="1">The sequence shown here is derived from an EMBL/GenBank/DDBJ whole genome shotgun (WGS) entry which is preliminary data.</text>
</comment>
<organism evidence="1 2">
    <name type="scientific">Planomonospora alba</name>
    <dbReference type="NCBI Taxonomy" id="161354"/>
    <lineage>
        <taxon>Bacteria</taxon>
        <taxon>Bacillati</taxon>
        <taxon>Actinomycetota</taxon>
        <taxon>Actinomycetes</taxon>
        <taxon>Streptosporangiales</taxon>
        <taxon>Streptosporangiaceae</taxon>
        <taxon>Planomonospora</taxon>
    </lineage>
</organism>
<protein>
    <submittedName>
        <fullName evidence="1">Uncharacterized protein</fullName>
    </submittedName>
</protein>
<name>A0ABP6NPQ0_9ACTN</name>
<gene>
    <name evidence="1" type="ORF">GCM10010466_52260</name>
</gene>
<dbReference type="Proteomes" id="UP001500320">
    <property type="component" value="Unassembled WGS sequence"/>
</dbReference>
<keyword evidence="2" id="KW-1185">Reference proteome</keyword>
<sequence length="70" mass="7705">MKTTVDTSDGLLREIRRLARREGTTLRAPAEGRTAWAIPWPRVHGFFSIATHPRPPFAAGGERVSPPRAG</sequence>
<evidence type="ECO:0000313" key="1">
    <source>
        <dbReference type="EMBL" id="GAA3154861.1"/>
    </source>
</evidence>
<reference evidence="2" key="1">
    <citation type="journal article" date="2019" name="Int. J. Syst. Evol. Microbiol.">
        <title>The Global Catalogue of Microorganisms (GCM) 10K type strain sequencing project: providing services to taxonomists for standard genome sequencing and annotation.</title>
        <authorList>
            <consortium name="The Broad Institute Genomics Platform"/>
            <consortium name="The Broad Institute Genome Sequencing Center for Infectious Disease"/>
            <person name="Wu L."/>
            <person name="Ma J."/>
        </authorList>
    </citation>
    <scope>NUCLEOTIDE SEQUENCE [LARGE SCALE GENOMIC DNA]</scope>
    <source>
        <strain evidence="2">JCM 9373</strain>
    </source>
</reference>
<dbReference type="EMBL" id="BAAAUT010000049">
    <property type="protein sequence ID" value="GAA3154861.1"/>
    <property type="molecule type" value="Genomic_DNA"/>
</dbReference>
<proteinExistence type="predicted"/>
<accession>A0ABP6NPQ0</accession>